<dbReference type="GO" id="GO:0008360">
    <property type="term" value="P:regulation of cell shape"/>
    <property type="evidence" value="ECO:0007669"/>
    <property type="project" value="UniProtKB-KW"/>
</dbReference>
<keyword evidence="5 14" id="KW-0436">Ligase</keyword>
<feature type="active site" evidence="15">
    <location>
        <position position="15"/>
    </location>
</feature>
<dbReference type="GO" id="GO:0005524">
    <property type="term" value="F:ATP binding"/>
    <property type="evidence" value="ECO:0007669"/>
    <property type="project" value="UniProtKB-UniRule"/>
</dbReference>
<dbReference type="GO" id="GO:0009252">
    <property type="term" value="P:peptidoglycan biosynthetic process"/>
    <property type="evidence" value="ECO:0007669"/>
    <property type="project" value="UniProtKB-UniRule"/>
</dbReference>
<feature type="domain" description="ATP-grasp" evidence="18">
    <location>
        <begin position="101"/>
        <end position="307"/>
    </location>
</feature>
<dbReference type="EC" id="6.3.2.4" evidence="14"/>
<keyword evidence="8 17" id="KW-0067">ATP-binding</keyword>
<dbReference type="HOGENOM" id="CLU_039268_2_0_9"/>
<dbReference type="Pfam" id="PF07478">
    <property type="entry name" value="Dala_Dala_lig_C"/>
    <property type="match status" value="1"/>
</dbReference>
<comment type="similarity">
    <text evidence="3 14">Belongs to the D-alanine--D-alanine ligase family.</text>
</comment>
<evidence type="ECO:0000256" key="16">
    <source>
        <dbReference type="PIRSR" id="PIRSR039102-3"/>
    </source>
</evidence>
<dbReference type="GO" id="GO:0005737">
    <property type="term" value="C:cytoplasm"/>
    <property type="evidence" value="ECO:0007669"/>
    <property type="project" value="UniProtKB-SubCell"/>
</dbReference>
<evidence type="ECO:0000256" key="15">
    <source>
        <dbReference type="PIRSR" id="PIRSR039102-1"/>
    </source>
</evidence>
<comment type="cofactor">
    <cofactor evidence="1">
        <name>Mn(2+)</name>
        <dbReference type="ChEBI" id="CHEBI:29035"/>
    </cofactor>
</comment>
<dbReference type="NCBIfam" id="NF002378">
    <property type="entry name" value="PRK01372.1"/>
    <property type="match status" value="1"/>
</dbReference>
<dbReference type="eggNOG" id="COG1181">
    <property type="taxonomic scope" value="Bacteria"/>
</dbReference>
<dbReference type="RefSeq" id="WP_013175345.1">
    <property type="nucleotide sequence ID" value="NC_014220.1"/>
</dbReference>
<dbReference type="InterPro" id="IPR011095">
    <property type="entry name" value="Dala_Dala_lig_C"/>
</dbReference>
<dbReference type="InterPro" id="IPR000291">
    <property type="entry name" value="D-Ala_lig_Van_CS"/>
</dbReference>
<dbReference type="Gene3D" id="3.30.470.20">
    <property type="entry name" value="ATP-grasp fold, B domain"/>
    <property type="match status" value="1"/>
</dbReference>
<organism evidence="19 20">
    <name type="scientific">Syntrophothermus lipocalidus (strain DSM 12680 / TGB-C1)</name>
    <dbReference type="NCBI Taxonomy" id="643648"/>
    <lineage>
        <taxon>Bacteria</taxon>
        <taxon>Bacillati</taxon>
        <taxon>Bacillota</taxon>
        <taxon>Clostridia</taxon>
        <taxon>Eubacteriales</taxon>
        <taxon>Syntrophomonadaceae</taxon>
        <taxon>Syntrophothermus</taxon>
    </lineage>
</organism>
<protein>
    <recommendedName>
        <fullName evidence="14">D-alanine--D-alanine ligase</fullName>
        <ecNumber evidence="14">6.3.2.4</ecNumber>
    </recommendedName>
    <alternativeName>
        <fullName evidence="14">D-Ala-D-Ala ligase</fullName>
    </alternativeName>
    <alternativeName>
        <fullName evidence="14">D-alanylalanine synthetase</fullName>
    </alternativeName>
</protein>
<dbReference type="InterPro" id="IPR013815">
    <property type="entry name" value="ATP_grasp_subdomain_1"/>
</dbReference>
<dbReference type="PANTHER" id="PTHR23132:SF23">
    <property type="entry name" value="D-ALANINE--D-ALANINE LIGASE B"/>
    <property type="match status" value="1"/>
</dbReference>
<feature type="binding site" evidence="16">
    <location>
        <position position="261"/>
    </location>
    <ligand>
        <name>Mg(2+)</name>
        <dbReference type="ChEBI" id="CHEBI:18420"/>
        <label>1</label>
    </ligand>
</feature>
<dbReference type="Gene3D" id="3.30.1490.20">
    <property type="entry name" value="ATP-grasp fold, A domain"/>
    <property type="match status" value="1"/>
</dbReference>
<evidence type="ECO:0000256" key="9">
    <source>
        <dbReference type="ARBA" id="ARBA00022842"/>
    </source>
</evidence>
<evidence type="ECO:0000256" key="6">
    <source>
        <dbReference type="ARBA" id="ARBA00022723"/>
    </source>
</evidence>
<dbReference type="NCBIfam" id="TIGR01205">
    <property type="entry name" value="D_ala_D_alaTIGR"/>
    <property type="match status" value="1"/>
</dbReference>
<dbReference type="STRING" id="643648.Slip_1170"/>
<dbReference type="EMBL" id="CP002048">
    <property type="protein sequence ID" value="ADI01943.1"/>
    <property type="molecule type" value="Genomic_DNA"/>
</dbReference>
<dbReference type="PIRSF" id="PIRSF039102">
    <property type="entry name" value="Ddl/VanB"/>
    <property type="match status" value="1"/>
</dbReference>
<comment type="pathway">
    <text evidence="14">Cell wall biogenesis; peptidoglycan biosynthesis.</text>
</comment>
<feature type="active site" evidence="15">
    <location>
        <position position="151"/>
    </location>
</feature>
<comment type="cofactor">
    <cofactor evidence="16">
        <name>Mg(2+)</name>
        <dbReference type="ChEBI" id="CHEBI:18420"/>
    </cofactor>
    <cofactor evidence="16">
        <name>Mn(2+)</name>
        <dbReference type="ChEBI" id="CHEBI:29035"/>
    </cofactor>
    <text evidence="16">Binds 2 magnesium or manganese ions per subunit.</text>
</comment>
<reference evidence="19 20" key="2">
    <citation type="journal article" date="2010" name="Stand. Genomic Sci.">
        <title>Complete genome sequence of Syntrophothermus lipocalidus type strain (TGB-C1).</title>
        <authorList>
            <person name="Djao O.D."/>
            <person name="Zhang X."/>
            <person name="Lucas S."/>
            <person name="Lapidus A."/>
            <person name="Del Rio T.G."/>
            <person name="Nolan M."/>
            <person name="Tice H."/>
            <person name="Cheng J.F."/>
            <person name="Han C."/>
            <person name="Tapia R."/>
            <person name="Goodwin L."/>
            <person name="Pitluck S."/>
            <person name="Liolios K."/>
            <person name="Ivanova N."/>
            <person name="Mavromatis K."/>
            <person name="Mikhailova N."/>
            <person name="Ovchinnikova G."/>
            <person name="Pati A."/>
            <person name="Brambilla E."/>
            <person name="Chen A."/>
            <person name="Palaniappan K."/>
            <person name="Land M."/>
            <person name="Hauser L."/>
            <person name="Chang Y.J."/>
            <person name="Jeffries C.D."/>
            <person name="Rohde M."/>
            <person name="Sikorski J."/>
            <person name="Spring S."/>
            <person name="Goker M."/>
            <person name="Detter J.C."/>
            <person name="Woyke T."/>
            <person name="Bristow J."/>
            <person name="Eisen J.A."/>
            <person name="Markowitz V."/>
            <person name="Hugenholtz P."/>
            <person name="Kyrpides N.C."/>
            <person name="Klenk H.P."/>
        </authorList>
    </citation>
    <scope>NUCLEOTIDE SEQUENCE [LARGE SCALE GENOMIC DNA]</scope>
    <source>
        <strain evidence="20">DSM 12680 / TGB-C1</strain>
    </source>
</reference>
<keyword evidence="6 16" id="KW-0479">Metal-binding</keyword>
<keyword evidence="12 16" id="KW-0464">Manganese</keyword>
<evidence type="ECO:0000256" key="4">
    <source>
        <dbReference type="ARBA" id="ARBA00022490"/>
    </source>
</evidence>
<evidence type="ECO:0000256" key="17">
    <source>
        <dbReference type="PROSITE-ProRule" id="PRU00409"/>
    </source>
</evidence>
<dbReference type="SUPFAM" id="SSF52440">
    <property type="entry name" value="PreATP-grasp domain"/>
    <property type="match status" value="1"/>
</dbReference>
<evidence type="ECO:0000259" key="18">
    <source>
        <dbReference type="PROSITE" id="PS50975"/>
    </source>
</evidence>
<dbReference type="SMART" id="SM01209">
    <property type="entry name" value="GARS_A"/>
    <property type="match status" value="1"/>
</dbReference>
<dbReference type="UniPathway" id="UPA00219"/>
<dbReference type="PROSITE" id="PS00844">
    <property type="entry name" value="DALA_DALA_LIGASE_2"/>
    <property type="match status" value="1"/>
</dbReference>
<comment type="subcellular location">
    <subcellularLocation>
        <location evidence="2 14">Cytoplasm</location>
    </subcellularLocation>
</comment>
<dbReference type="PROSITE" id="PS50975">
    <property type="entry name" value="ATP_GRASP"/>
    <property type="match status" value="1"/>
</dbReference>
<dbReference type="PANTHER" id="PTHR23132">
    <property type="entry name" value="D-ALANINE--D-ALANINE LIGASE"/>
    <property type="match status" value="1"/>
</dbReference>
<dbReference type="InterPro" id="IPR005905">
    <property type="entry name" value="D_ala_D_ala"/>
</dbReference>
<feature type="active site" evidence="15">
    <location>
        <position position="285"/>
    </location>
</feature>
<dbReference type="HAMAP" id="MF_00047">
    <property type="entry name" value="Dala_Dala_lig"/>
    <property type="match status" value="1"/>
</dbReference>
<dbReference type="AlphaFoldDB" id="D7CMK8"/>
<proteinExistence type="inferred from homology"/>
<evidence type="ECO:0000256" key="11">
    <source>
        <dbReference type="ARBA" id="ARBA00022984"/>
    </source>
</evidence>
<dbReference type="NCBIfam" id="NF002528">
    <property type="entry name" value="PRK01966.1-4"/>
    <property type="match status" value="1"/>
</dbReference>
<keyword evidence="9 16" id="KW-0460">Magnesium</keyword>
<dbReference type="PROSITE" id="PS00843">
    <property type="entry name" value="DALA_DALA_LIGASE_1"/>
    <property type="match status" value="1"/>
</dbReference>
<evidence type="ECO:0000256" key="2">
    <source>
        <dbReference type="ARBA" id="ARBA00004496"/>
    </source>
</evidence>
<dbReference type="GO" id="GO:0071555">
    <property type="term" value="P:cell wall organization"/>
    <property type="evidence" value="ECO:0007669"/>
    <property type="project" value="UniProtKB-KW"/>
</dbReference>
<evidence type="ECO:0000256" key="1">
    <source>
        <dbReference type="ARBA" id="ARBA00001936"/>
    </source>
</evidence>
<evidence type="ECO:0000313" key="19">
    <source>
        <dbReference type="EMBL" id="ADI01943.1"/>
    </source>
</evidence>
<keyword evidence="4 14" id="KW-0963">Cytoplasm</keyword>
<name>D7CMK8_SYNLT</name>
<keyword evidence="11 14" id="KW-0573">Peptidoglycan synthesis</keyword>
<dbReference type="FunFam" id="3.30.470.20:FF:000008">
    <property type="entry name" value="D-alanine--D-alanine ligase"/>
    <property type="match status" value="1"/>
</dbReference>
<dbReference type="KEGG" id="slp:Slip_1170"/>
<comment type="catalytic activity">
    <reaction evidence="14">
        <text>2 D-alanine + ATP = D-alanyl-D-alanine + ADP + phosphate + H(+)</text>
        <dbReference type="Rhea" id="RHEA:11224"/>
        <dbReference type="ChEBI" id="CHEBI:15378"/>
        <dbReference type="ChEBI" id="CHEBI:30616"/>
        <dbReference type="ChEBI" id="CHEBI:43474"/>
        <dbReference type="ChEBI" id="CHEBI:57416"/>
        <dbReference type="ChEBI" id="CHEBI:57822"/>
        <dbReference type="ChEBI" id="CHEBI:456216"/>
        <dbReference type="EC" id="6.3.2.4"/>
    </reaction>
</comment>
<feature type="binding site" evidence="16">
    <location>
        <position position="274"/>
    </location>
    <ligand>
        <name>Mg(2+)</name>
        <dbReference type="ChEBI" id="CHEBI:18420"/>
        <label>1</label>
    </ligand>
</feature>
<gene>
    <name evidence="14" type="primary">ddl</name>
    <name evidence="19" type="ordered locus">Slip_1170</name>
</gene>
<accession>D7CMK8</accession>
<dbReference type="InterPro" id="IPR011127">
    <property type="entry name" value="Dala_Dala_lig_N"/>
</dbReference>
<evidence type="ECO:0000256" key="5">
    <source>
        <dbReference type="ARBA" id="ARBA00022598"/>
    </source>
</evidence>
<keyword evidence="7 17" id="KW-0547">Nucleotide-binding</keyword>
<comment type="function">
    <text evidence="14">Cell wall formation.</text>
</comment>
<evidence type="ECO:0000256" key="13">
    <source>
        <dbReference type="ARBA" id="ARBA00023316"/>
    </source>
</evidence>
<dbReference type="OrthoDB" id="9813261at2"/>
<evidence type="ECO:0000256" key="10">
    <source>
        <dbReference type="ARBA" id="ARBA00022960"/>
    </source>
</evidence>
<evidence type="ECO:0000313" key="20">
    <source>
        <dbReference type="Proteomes" id="UP000000378"/>
    </source>
</evidence>
<evidence type="ECO:0000256" key="3">
    <source>
        <dbReference type="ARBA" id="ARBA00010871"/>
    </source>
</evidence>
<dbReference type="Pfam" id="PF01820">
    <property type="entry name" value="Dala_Dala_lig_N"/>
    <property type="match status" value="2"/>
</dbReference>
<keyword evidence="10 14" id="KW-0133">Cell shape</keyword>
<dbReference type="SUPFAM" id="SSF56059">
    <property type="entry name" value="Glutathione synthetase ATP-binding domain-like"/>
    <property type="match status" value="1"/>
</dbReference>
<evidence type="ECO:0000256" key="7">
    <source>
        <dbReference type="ARBA" id="ARBA00022741"/>
    </source>
</evidence>
<evidence type="ECO:0000256" key="14">
    <source>
        <dbReference type="HAMAP-Rule" id="MF_00047"/>
    </source>
</evidence>
<keyword evidence="13 14" id="KW-0961">Cell wall biogenesis/degradation</keyword>
<dbReference type="Gene3D" id="3.40.50.20">
    <property type="match status" value="1"/>
</dbReference>
<dbReference type="Proteomes" id="UP000000378">
    <property type="component" value="Chromosome"/>
</dbReference>
<evidence type="ECO:0000256" key="8">
    <source>
        <dbReference type="ARBA" id="ARBA00022840"/>
    </source>
</evidence>
<feature type="binding site" evidence="16">
    <location>
        <position position="274"/>
    </location>
    <ligand>
        <name>Mg(2+)</name>
        <dbReference type="ChEBI" id="CHEBI:18420"/>
        <label>2</label>
    </ligand>
</feature>
<dbReference type="GO" id="GO:0008716">
    <property type="term" value="F:D-alanine-D-alanine ligase activity"/>
    <property type="evidence" value="ECO:0007669"/>
    <property type="project" value="UniProtKB-UniRule"/>
</dbReference>
<dbReference type="InterPro" id="IPR011761">
    <property type="entry name" value="ATP-grasp"/>
</dbReference>
<sequence length="314" mass="33969">MGKKVLVLYGGKSKEREVSLRSGRAVADALSQKGFEVSVLDLNENSVASIVADRPDVAFIALHGKYGEDGTVQGLLDILEIPYVGSDVLTSAVCINKATTKKILAYEQLPTAPFVILNTERGPKIGLAEMADKVVKELGLPAVVKPATQGSSIGTTIVKKEEALIPALETALGYDGELVVERFIDGTEVTASVLGNEDAEVLPLIEIVAENEFYDYEAKYTPGMSHHIIPARISERARVRVEEIALKTYHAFKCRGFSRVDFIVDKNDNPFVLEINTIPGMTSLSLFPDAARAAGMSFEDLCARLVELALSAKK</sequence>
<evidence type="ECO:0000256" key="12">
    <source>
        <dbReference type="ARBA" id="ARBA00023211"/>
    </source>
</evidence>
<reference evidence="20" key="1">
    <citation type="journal article" date="2010" name="Stand. Genomic Sci.">
        <title>Complete genome sequence of Syntrophothermus lipocalidus type strain (TGB-C1T).</title>
        <authorList>
            <consortium name="US DOE Joint Genome Institute (JGI-PGF)"/>
            <person name="Djao O."/>
            <person name="Zhang X."/>
            <person name="Lucas S."/>
            <person name="Lapidus A."/>
            <person name="Glavina Del Rio T."/>
            <person name="Nolan M."/>
            <person name="Tice H."/>
            <person name="Cheng J."/>
            <person name="Han C."/>
            <person name="Tapia R."/>
            <person name="Goodwin L."/>
            <person name="Pitluck S."/>
            <person name="Liolios K."/>
            <person name="Ivanova N."/>
            <person name="Mavromatis K."/>
            <person name="Mikhailova N."/>
            <person name="Ovchinnikova G."/>
            <person name="Pati A."/>
            <person name="Brambilla E."/>
            <person name="Chen A."/>
            <person name="Palaniappan K."/>
            <person name="Land M."/>
            <person name="Hauser L."/>
            <person name="Chang Y."/>
            <person name="Jeffries C."/>
            <person name="Rohde M."/>
            <person name="Sikorski J."/>
            <person name="Spring S."/>
            <person name="Goker M."/>
            <person name="Detter J."/>
            <person name="Woyke T."/>
            <person name="Bristow J."/>
            <person name="Eisen J."/>
            <person name="Markowitz V."/>
            <person name="Hugenholtz P."/>
            <person name="Kyrpides N."/>
            <person name="Klenk H."/>
        </authorList>
    </citation>
    <scope>NUCLEOTIDE SEQUENCE [LARGE SCALE GENOMIC DNA]</scope>
    <source>
        <strain evidence="20">DSM 12680 / TGB-C1</strain>
    </source>
</reference>
<keyword evidence="20" id="KW-1185">Reference proteome</keyword>
<feature type="binding site" evidence="16">
    <location>
        <position position="276"/>
    </location>
    <ligand>
        <name>Mg(2+)</name>
        <dbReference type="ChEBI" id="CHEBI:18420"/>
        <label>2</label>
    </ligand>
</feature>
<dbReference type="GO" id="GO:0046872">
    <property type="term" value="F:metal ion binding"/>
    <property type="evidence" value="ECO:0007669"/>
    <property type="project" value="UniProtKB-KW"/>
</dbReference>
<dbReference type="InterPro" id="IPR016185">
    <property type="entry name" value="PreATP-grasp_dom_sf"/>
</dbReference>